<dbReference type="EMBL" id="PRBV01000005">
    <property type="protein sequence ID" value="RTJ79638.1"/>
    <property type="molecule type" value="Genomic_DNA"/>
</dbReference>
<accession>A0A431EEE0</accession>
<sequence>MNESIKSKVAEAVIDIQAVCQYLKNYFQDRLNEVSKSGTVIIFDFPVWMHHSSVILFHFWDHRRVNYEFVYLARLLANGLLEHIKDDNSSACSSLRMDLLHSLKQLDDCGIVDEDKDSDSVADLLVNWTLSDMEPDECILYSSDISRDGFEREVLSRVNVFELGKTEQIYPLLVRVGDENTLTLNLVRGGLIVGSVTSAVVTAISSLIEIRQRRLLGGDESVKEYLETDFRF</sequence>
<dbReference type="RefSeq" id="WP_126232204.1">
    <property type="nucleotide sequence ID" value="NZ_PRBV01000005.1"/>
</dbReference>
<organism evidence="1 2">
    <name type="scientific">Campylobacter jejuni</name>
    <dbReference type="NCBI Taxonomy" id="197"/>
    <lineage>
        <taxon>Bacteria</taxon>
        <taxon>Pseudomonadati</taxon>
        <taxon>Campylobacterota</taxon>
        <taxon>Epsilonproteobacteria</taxon>
        <taxon>Campylobacterales</taxon>
        <taxon>Campylobacteraceae</taxon>
        <taxon>Campylobacter</taxon>
    </lineage>
</organism>
<dbReference type="AlphaFoldDB" id="A0A431EEE0"/>
<protein>
    <submittedName>
        <fullName evidence="1">Uncharacterized protein</fullName>
    </submittedName>
</protein>
<proteinExistence type="predicted"/>
<comment type="caution">
    <text evidence="1">The sequence shown here is derived from an EMBL/GenBank/DDBJ whole genome shotgun (WGS) entry which is preliminary data.</text>
</comment>
<name>A0A431EEE0_CAMJU</name>
<dbReference type="Proteomes" id="UP000288507">
    <property type="component" value="Unassembled WGS sequence"/>
</dbReference>
<gene>
    <name evidence="1" type="ORF">C3H57_04505</name>
</gene>
<evidence type="ECO:0000313" key="1">
    <source>
        <dbReference type="EMBL" id="RTJ79638.1"/>
    </source>
</evidence>
<reference evidence="1 2" key="1">
    <citation type="journal article" date="2019" name="Appl. Environ. Microbiol.">
        <title>Population genetics and characterization of Campylobacter jejuni isolates in western jackdaws and game birds in Finland.</title>
        <authorList>
            <person name="Kovanen S."/>
            <person name="Rossi M."/>
            <person name="Pohja-Mykra M."/>
            <person name="Nieminen T."/>
            <person name="Raunio-Saarnisto M."/>
            <person name="Sauvala M."/>
            <person name="Fredriksson-Ahomaa M."/>
            <person name="Hanninen M.L."/>
            <person name="Kivisto R."/>
        </authorList>
    </citation>
    <scope>NUCLEOTIDE SEQUENCE [LARGE SCALE GENOMIC DNA]</scope>
    <source>
        <strain evidence="1 2">CB313</strain>
    </source>
</reference>
<evidence type="ECO:0000313" key="2">
    <source>
        <dbReference type="Proteomes" id="UP000288507"/>
    </source>
</evidence>